<comment type="caution">
    <text evidence="1">The sequence shown here is derived from an EMBL/GenBank/DDBJ whole genome shotgun (WGS) entry which is preliminary data.</text>
</comment>
<dbReference type="AlphaFoldDB" id="K1SZ33"/>
<gene>
    <name evidence="1" type="ORF">OBE_07738</name>
</gene>
<evidence type="ECO:0000313" key="1">
    <source>
        <dbReference type="EMBL" id="EKC62913.1"/>
    </source>
</evidence>
<name>K1SZ33_9ZZZZ</name>
<dbReference type="EMBL" id="AJWZ01005316">
    <property type="protein sequence ID" value="EKC62913.1"/>
    <property type="molecule type" value="Genomic_DNA"/>
</dbReference>
<feature type="non-terminal residue" evidence="1">
    <location>
        <position position="1"/>
    </location>
</feature>
<accession>K1SZ33</accession>
<sequence>VYHKPYTWTKYKVKVTLKKKVPKTGGMRIGDTWIKGNKKSYTVWLPKGAQTGKKLNIYMNTGLSKSNGQGPQIKKVIRAK</sequence>
<reference evidence="1" key="1">
    <citation type="journal article" date="2013" name="Environ. Microbiol.">
        <title>Microbiota from the distal guts of lean and obese adolescents exhibit partial functional redundancy besides clear differences in community structure.</title>
        <authorList>
            <person name="Ferrer M."/>
            <person name="Ruiz A."/>
            <person name="Lanza F."/>
            <person name="Haange S.B."/>
            <person name="Oberbach A."/>
            <person name="Till H."/>
            <person name="Bargiela R."/>
            <person name="Campoy C."/>
            <person name="Segura M.T."/>
            <person name="Richter M."/>
            <person name="von Bergen M."/>
            <person name="Seifert J."/>
            <person name="Suarez A."/>
        </authorList>
    </citation>
    <scope>NUCLEOTIDE SEQUENCE</scope>
</reference>
<protein>
    <submittedName>
        <fullName evidence="1">Uncharacterized protein</fullName>
    </submittedName>
</protein>
<organism evidence="1">
    <name type="scientific">human gut metagenome</name>
    <dbReference type="NCBI Taxonomy" id="408170"/>
    <lineage>
        <taxon>unclassified sequences</taxon>
        <taxon>metagenomes</taxon>
        <taxon>organismal metagenomes</taxon>
    </lineage>
</organism>
<proteinExistence type="predicted"/>